<evidence type="ECO:0000259" key="2">
    <source>
        <dbReference type="SMART" id="SM00220"/>
    </source>
</evidence>
<dbReference type="AlphaFoldDB" id="A0A2W5TW37"/>
<keyword evidence="1" id="KW-0472">Membrane</keyword>
<keyword evidence="1" id="KW-0812">Transmembrane</keyword>
<evidence type="ECO:0000313" key="4">
    <source>
        <dbReference type="Proteomes" id="UP000249061"/>
    </source>
</evidence>
<dbReference type="Gene3D" id="3.30.200.20">
    <property type="entry name" value="Phosphorylase Kinase, domain 1"/>
    <property type="match status" value="1"/>
</dbReference>
<reference evidence="3 4" key="1">
    <citation type="submission" date="2017-08" db="EMBL/GenBank/DDBJ databases">
        <title>Infants hospitalized years apart are colonized by the same room-sourced microbial strains.</title>
        <authorList>
            <person name="Brooks B."/>
            <person name="Olm M.R."/>
            <person name="Firek B.A."/>
            <person name="Baker R."/>
            <person name="Thomas B.C."/>
            <person name="Morowitz M.J."/>
            <person name="Banfield J.F."/>
        </authorList>
    </citation>
    <scope>NUCLEOTIDE SEQUENCE [LARGE SCALE GENOMIC DNA]</scope>
    <source>
        <strain evidence="3">S2_003_000_R2_14</strain>
    </source>
</reference>
<feature type="domain" description="Protein kinase" evidence="2">
    <location>
        <begin position="124"/>
        <end position="339"/>
    </location>
</feature>
<dbReference type="Gene3D" id="1.10.510.10">
    <property type="entry name" value="Transferase(Phosphotransferase) domain 1"/>
    <property type="match status" value="1"/>
</dbReference>
<dbReference type="InterPro" id="IPR000719">
    <property type="entry name" value="Prot_kinase_dom"/>
</dbReference>
<organism evidence="3 4">
    <name type="scientific">Archangium gephyra</name>
    <dbReference type="NCBI Taxonomy" id="48"/>
    <lineage>
        <taxon>Bacteria</taxon>
        <taxon>Pseudomonadati</taxon>
        <taxon>Myxococcota</taxon>
        <taxon>Myxococcia</taxon>
        <taxon>Myxococcales</taxon>
        <taxon>Cystobacterineae</taxon>
        <taxon>Archangiaceae</taxon>
        <taxon>Archangium</taxon>
    </lineage>
</organism>
<dbReference type="SMART" id="SM00220">
    <property type="entry name" value="S_TKc"/>
    <property type="match status" value="1"/>
</dbReference>
<protein>
    <recommendedName>
        <fullName evidence="2">Protein kinase domain-containing protein</fullName>
    </recommendedName>
</protein>
<dbReference type="EMBL" id="QFQP01000001">
    <property type="protein sequence ID" value="PZR18652.1"/>
    <property type="molecule type" value="Genomic_DNA"/>
</dbReference>
<dbReference type="SUPFAM" id="SSF56112">
    <property type="entry name" value="Protein kinase-like (PK-like)"/>
    <property type="match status" value="1"/>
</dbReference>
<evidence type="ECO:0000313" key="3">
    <source>
        <dbReference type="EMBL" id="PZR18652.1"/>
    </source>
</evidence>
<name>A0A2W5TW37_9BACT</name>
<feature type="transmembrane region" description="Helical" evidence="1">
    <location>
        <begin position="363"/>
        <end position="385"/>
    </location>
</feature>
<dbReference type="GO" id="GO:0005524">
    <property type="term" value="F:ATP binding"/>
    <property type="evidence" value="ECO:0007669"/>
    <property type="project" value="InterPro"/>
</dbReference>
<evidence type="ECO:0000256" key="1">
    <source>
        <dbReference type="SAM" id="Phobius"/>
    </source>
</evidence>
<gene>
    <name evidence="3" type="ORF">DI536_01870</name>
</gene>
<sequence>MSAAETRPTALLFAVLGVQLGYLSADDALALARELSQPGERRTMGAFVVERGILDRARAQVLERLAARAVTEGAGDAAQTLELLPARVRSLAAQAGELEVPREKPRADVVAEQPHRYFAAPRADAPPRELGRGDFARVVAMHDTVLGRDVAWKQPLVKGPEGDARLIAATRLISRLDHPAVVPAYELGRAANGGVYVTSRQVSSDTLAAALTRARTLRERLATLPALLTVARCVSRAHESQVAHHQLHCGQVSLGRFGEVYVLGWGQLDDAAPSQADCAADVRALGAMLHEIVTGLPVPVMGMVTVRGAPEDLLGLCRSALAGRVTTAEQFERELQAFIAGRRLGSFQYSPWLLLKRFVQKHLGLTLMAVAAVIILVVVASSAVARFGEERDRARLFARRFLDDVALRLRPQPGVEPLLEQVTNAALRHYERTTDLQSAPRDERLRVARAMARLGALSQSLGRGDEAVRSLDFADTLAASLVDEAPGDADARIVLAQVAAARAARPGLANSEVLKFAESALAFSSAALQSRPDALDARRAAAAALQLSAQHQPDAEKARADFDAATALLDITSAEVSTVDELTRRQALGTALVERAVWHRVPSRAEAAALVSRLQGLREGALDDVELQLAAARAELAFAEATEGDDVDAQHEHARRAALLASEVANRRPDKAGAPALVVRAQLLADEPEAALESARLFERQGFTEVSELAAQAALFAGHFDDARTLAARPAQAAVPSQMLIRTLASAWLERPSDAVIQARALTPKFTSLAWPRARLAHALGRLAAGEGEGERAVRQFADTWRDGDGEAALRALVSTLETRL</sequence>
<dbReference type="InterPro" id="IPR011009">
    <property type="entry name" value="Kinase-like_dom_sf"/>
</dbReference>
<comment type="caution">
    <text evidence="3">The sequence shown here is derived from an EMBL/GenBank/DDBJ whole genome shotgun (WGS) entry which is preliminary data.</text>
</comment>
<dbReference type="Proteomes" id="UP000249061">
    <property type="component" value="Unassembled WGS sequence"/>
</dbReference>
<dbReference type="GO" id="GO:0004672">
    <property type="term" value="F:protein kinase activity"/>
    <property type="evidence" value="ECO:0007669"/>
    <property type="project" value="InterPro"/>
</dbReference>
<accession>A0A2W5TW37</accession>
<proteinExistence type="predicted"/>
<keyword evidence="1" id="KW-1133">Transmembrane helix</keyword>